<feature type="transmembrane region" description="Helical" evidence="1">
    <location>
        <begin position="57"/>
        <end position="78"/>
    </location>
</feature>
<keyword evidence="3" id="KW-1185">Reference proteome</keyword>
<keyword evidence="1" id="KW-0472">Membrane</keyword>
<feature type="transmembrane region" description="Helical" evidence="1">
    <location>
        <begin position="136"/>
        <end position="156"/>
    </location>
</feature>
<evidence type="ECO:0000313" key="3">
    <source>
        <dbReference type="Proteomes" id="UP001597102"/>
    </source>
</evidence>
<dbReference type="EMBL" id="JBHTJO010000001">
    <property type="protein sequence ID" value="MFD0986487.1"/>
    <property type="molecule type" value="Genomic_DNA"/>
</dbReference>
<reference evidence="3" key="1">
    <citation type="journal article" date="2019" name="Int. J. Syst. Evol. Microbiol.">
        <title>The Global Catalogue of Microorganisms (GCM) 10K type strain sequencing project: providing services to taxonomists for standard genome sequencing and annotation.</title>
        <authorList>
            <consortium name="The Broad Institute Genomics Platform"/>
            <consortium name="The Broad Institute Genome Sequencing Center for Infectious Disease"/>
            <person name="Wu L."/>
            <person name="Ma J."/>
        </authorList>
    </citation>
    <scope>NUCLEOTIDE SEQUENCE [LARGE SCALE GENOMIC DNA]</scope>
    <source>
        <strain evidence="3">CCUG 61697</strain>
    </source>
</reference>
<feature type="transmembrane region" description="Helical" evidence="1">
    <location>
        <begin position="163"/>
        <end position="184"/>
    </location>
</feature>
<accession>A0ABW3J834</accession>
<feature type="transmembrane region" description="Helical" evidence="1">
    <location>
        <begin position="31"/>
        <end position="51"/>
    </location>
</feature>
<organism evidence="2 3">
    <name type="scientific">Methyloligella solikamskensis</name>
    <dbReference type="NCBI Taxonomy" id="1177756"/>
    <lineage>
        <taxon>Bacteria</taxon>
        <taxon>Pseudomonadati</taxon>
        <taxon>Pseudomonadota</taxon>
        <taxon>Alphaproteobacteria</taxon>
        <taxon>Hyphomicrobiales</taxon>
        <taxon>Hyphomicrobiaceae</taxon>
        <taxon>Methyloligella</taxon>
    </lineage>
</organism>
<feature type="transmembrane region" description="Helical" evidence="1">
    <location>
        <begin position="6"/>
        <end position="22"/>
    </location>
</feature>
<evidence type="ECO:0000313" key="2">
    <source>
        <dbReference type="EMBL" id="MFD0986487.1"/>
    </source>
</evidence>
<keyword evidence="1" id="KW-0812">Transmembrane</keyword>
<proteinExistence type="predicted"/>
<feature type="transmembrane region" description="Helical" evidence="1">
    <location>
        <begin position="106"/>
        <end position="130"/>
    </location>
</feature>
<gene>
    <name evidence="2" type="ORF">ACFQ2F_05190</name>
</gene>
<comment type="caution">
    <text evidence="2">The sequence shown here is derived from an EMBL/GenBank/DDBJ whole genome shotgun (WGS) entry which is preliminary data.</text>
</comment>
<dbReference type="RefSeq" id="WP_379086713.1">
    <property type="nucleotide sequence ID" value="NZ_JBHTJO010000001.1"/>
</dbReference>
<name>A0ABW3J834_9HYPH</name>
<sequence length="185" mass="19638">MGLTVGAFLLLAAGIFSLRWAWLQKRGEGRLFVLAGWLAIVASFFLFAHVFGGERGIAFALIVFSLAGLIAVGATVQLRKRRGEPRDRAMEPEERRTNWLRAIGKSLLAVVLAGAAAIGVGVAFAVAMPMPPSDRMVIGGLMVPVLWGAGMAWTLADAKLLRATAILLVICAVGYGIAFLPSFVS</sequence>
<dbReference type="Proteomes" id="UP001597102">
    <property type="component" value="Unassembled WGS sequence"/>
</dbReference>
<keyword evidence="1" id="KW-1133">Transmembrane helix</keyword>
<evidence type="ECO:0000256" key="1">
    <source>
        <dbReference type="SAM" id="Phobius"/>
    </source>
</evidence>
<protein>
    <submittedName>
        <fullName evidence="2">Uncharacterized protein</fullName>
    </submittedName>
</protein>